<sequence length="250" mass="27685">MIFYVTGTVETRPTQLWEVIVVISCPVLFVLFLCCCIVCMIIKNYDRQPSVEPLRRRNLGRIMRQLPPPPKYDVAIASSQSPPPLYSDIEKGVIFDPLRSLSSTAPSSPTSPDAAPLTIQYLYPPRYDSPAVHSAVVCSDADRATSPMSVTTSSESYHLQPSVTHRPSVTADDLLGAQFLGLALLRNVPNGVVLSCSWLKFIIDEPDVTLQAIIALQVVDSSLKLKRRRASFVEYSGWILDACCVRKLYP</sequence>
<reference evidence="2 3" key="2">
    <citation type="submission" date="2018-11" db="EMBL/GenBank/DDBJ databases">
        <authorList>
            <consortium name="Pathogen Informatics"/>
        </authorList>
    </citation>
    <scope>NUCLEOTIDE SEQUENCE [LARGE SCALE GENOMIC DNA]</scope>
</reference>
<dbReference type="OMA" id="QLWEVIV"/>
<keyword evidence="3" id="KW-1185">Reference proteome</keyword>
<name>A0A0N4YFC3_NIPBR</name>
<dbReference type="AlphaFoldDB" id="A0A0N4YFC3"/>
<accession>A0A0N4YFC3</accession>
<gene>
    <name evidence="2" type="ORF">NBR_LOCUS15456</name>
</gene>
<evidence type="ECO:0000313" key="3">
    <source>
        <dbReference type="Proteomes" id="UP000271162"/>
    </source>
</evidence>
<keyword evidence="1" id="KW-0812">Transmembrane</keyword>
<dbReference type="WBParaSite" id="NBR_0001545001-mRNA-1">
    <property type="protein sequence ID" value="NBR_0001545001-mRNA-1"/>
    <property type="gene ID" value="NBR_0001545001"/>
</dbReference>
<evidence type="ECO:0000313" key="4">
    <source>
        <dbReference type="WBParaSite" id="NBR_0001545001-mRNA-1"/>
    </source>
</evidence>
<protein>
    <submittedName>
        <fullName evidence="2 4">Uncharacterized protein</fullName>
    </submittedName>
</protein>
<dbReference type="Proteomes" id="UP000271162">
    <property type="component" value="Unassembled WGS sequence"/>
</dbReference>
<feature type="transmembrane region" description="Helical" evidence="1">
    <location>
        <begin position="20"/>
        <end position="42"/>
    </location>
</feature>
<keyword evidence="1" id="KW-1133">Transmembrane helix</keyword>
<keyword evidence="1" id="KW-0472">Membrane</keyword>
<evidence type="ECO:0000256" key="1">
    <source>
        <dbReference type="SAM" id="Phobius"/>
    </source>
</evidence>
<organism evidence="4">
    <name type="scientific">Nippostrongylus brasiliensis</name>
    <name type="common">Rat hookworm</name>
    <dbReference type="NCBI Taxonomy" id="27835"/>
    <lineage>
        <taxon>Eukaryota</taxon>
        <taxon>Metazoa</taxon>
        <taxon>Ecdysozoa</taxon>
        <taxon>Nematoda</taxon>
        <taxon>Chromadorea</taxon>
        <taxon>Rhabditida</taxon>
        <taxon>Rhabditina</taxon>
        <taxon>Rhabditomorpha</taxon>
        <taxon>Strongyloidea</taxon>
        <taxon>Heligmosomidae</taxon>
        <taxon>Nippostrongylus</taxon>
    </lineage>
</organism>
<reference evidence="4" key="1">
    <citation type="submission" date="2017-02" db="UniProtKB">
        <authorList>
            <consortium name="WormBaseParasite"/>
        </authorList>
    </citation>
    <scope>IDENTIFICATION</scope>
</reference>
<proteinExistence type="predicted"/>
<evidence type="ECO:0000313" key="2">
    <source>
        <dbReference type="EMBL" id="VDL79050.1"/>
    </source>
</evidence>
<dbReference type="EMBL" id="UYSL01021744">
    <property type="protein sequence ID" value="VDL79050.1"/>
    <property type="molecule type" value="Genomic_DNA"/>
</dbReference>